<dbReference type="GeneID" id="70236164"/>
<dbReference type="PANTHER" id="PTHR12934:SF11">
    <property type="entry name" value="LARGE RIBOSOMAL SUBUNIT PROTEIN UL15M"/>
    <property type="match status" value="1"/>
</dbReference>
<dbReference type="GO" id="GO:0005762">
    <property type="term" value="C:mitochondrial large ribosomal subunit"/>
    <property type="evidence" value="ECO:0007669"/>
    <property type="project" value="TreeGrafter"/>
</dbReference>
<evidence type="ECO:0000313" key="6">
    <source>
        <dbReference type="EMBL" id="KAH3666010.1"/>
    </source>
</evidence>
<protein>
    <recommendedName>
        <fullName evidence="5">Large ribosomal subunit protein uL15/eL18 domain-containing protein</fullName>
    </recommendedName>
</protein>
<organism evidence="6 7">
    <name type="scientific">Ogataea philodendri</name>
    <dbReference type="NCBI Taxonomy" id="1378263"/>
    <lineage>
        <taxon>Eukaryota</taxon>
        <taxon>Fungi</taxon>
        <taxon>Dikarya</taxon>
        <taxon>Ascomycota</taxon>
        <taxon>Saccharomycotina</taxon>
        <taxon>Pichiomycetes</taxon>
        <taxon>Pichiales</taxon>
        <taxon>Pichiaceae</taxon>
        <taxon>Ogataea</taxon>
    </lineage>
</organism>
<dbReference type="FunFam" id="3.100.10.10:FF:000017">
    <property type="entry name" value="Mrpl10p"/>
    <property type="match status" value="1"/>
</dbReference>
<feature type="compositionally biased region" description="Gly residues" evidence="4">
    <location>
        <begin position="41"/>
        <end position="55"/>
    </location>
</feature>
<dbReference type="HAMAP" id="MF_01341">
    <property type="entry name" value="Ribosomal_uL15"/>
    <property type="match status" value="1"/>
</dbReference>
<dbReference type="GO" id="GO:0006412">
    <property type="term" value="P:translation"/>
    <property type="evidence" value="ECO:0007669"/>
    <property type="project" value="InterPro"/>
</dbReference>
<dbReference type="EMBL" id="JAEUBE010000295">
    <property type="protein sequence ID" value="KAH3666010.1"/>
    <property type="molecule type" value="Genomic_DNA"/>
</dbReference>
<dbReference type="InterPro" id="IPR021131">
    <property type="entry name" value="Ribosomal_uL15/eL18"/>
</dbReference>
<evidence type="ECO:0000256" key="3">
    <source>
        <dbReference type="ARBA" id="ARBA00023274"/>
    </source>
</evidence>
<gene>
    <name evidence="6" type="ORF">OGAPHI_004199</name>
</gene>
<feature type="region of interest" description="Disordered" evidence="4">
    <location>
        <begin position="23"/>
        <end position="69"/>
    </location>
</feature>
<feature type="domain" description="Large ribosomal subunit protein uL15/eL18" evidence="5">
    <location>
        <begin position="97"/>
        <end position="172"/>
    </location>
</feature>
<dbReference type="RefSeq" id="XP_046061214.1">
    <property type="nucleotide sequence ID" value="XM_046205252.1"/>
</dbReference>
<dbReference type="Pfam" id="PF00828">
    <property type="entry name" value="Ribosomal_L27A"/>
    <property type="match status" value="1"/>
</dbReference>
<keyword evidence="3" id="KW-0687">Ribonucleoprotein</keyword>
<proteinExistence type="inferred from homology"/>
<dbReference type="InterPro" id="IPR030878">
    <property type="entry name" value="Ribosomal_uL15"/>
</dbReference>
<keyword evidence="7" id="KW-1185">Reference proteome</keyword>
<name>A0A9P8P6M3_9ASCO</name>
<comment type="caution">
    <text evidence="6">The sequence shown here is derived from an EMBL/GenBank/DDBJ whole genome shotgun (WGS) entry which is preliminary data.</text>
</comment>
<dbReference type="SUPFAM" id="SSF52080">
    <property type="entry name" value="Ribosomal proteins L15p and L18e"/>
    <property type="match status" value="1"/>
</dbReference>
<dbReference type="AlphaFoldDB" id="A0A9P8P6M3"/>
<evidence type="ECO:0000313" key="7">
    <source>
        <dbReference type="Proteomes" id="UP000769157"/>
    </source>
</evidence>
<dbReference type="Gene3D" id="3.100.10.10">
    <property type="match status" value="1"/>
</dbReference>
<dbReference type="InterPro" id="IPR005749">
    <property type="entry name" value="Ribosomal_uL15_bac-type"/>
</dbReference>
<dbReference type="OrthoDB" id="361383at2759"/>
<evidence type="ECO:0000256" key="1">
    <source>
        <dbReference type="ARBA" id="ARBA00007320"/>
    </source>
</evidence>
<dbReference type="GO" id="GO:0003735">
    <property type="term" value="F:structural constituent of ribosome"/>
    <property type="evidence" value="ECO:0007669"/>
    <property type="project" value="InterPro"/>
</dbReference>
<dbReference type="Proteomes" id="UP000769157">
    <property type="component" value="Unassembled WGS sequence"/>
</dbReference>
<evidence type="ECO:0000256" key="4">
    <source>
        <dbReference type="SAM" id="MobiDB-lite"/>
    </source>
</evidence>
<reference evidence="6" key="2">
    <citation type="submission" date="2021-01" db="EMBL/GenBank/DDBJ databases">
        <authorList>
            <person name="Schikora-Tamarit M.A."/>
        </authorList>
    </citation>
    <scope>NUCLEOTIDE SEQUENCE</scope>
    <source>
        <strain evidence="6">CBS6075</strain>
    </source>
</reference>
<comment type="similarity">
    <text evidence="1">Belongs to the universal ribosomal protein uL15 family.</text>
</comment>
<reference evidence="6" key="1">
    <citation type="journal article" date="2021" name="Open Biol.">
        <title>Shared evolutionary footprints suggest mitochondrial oxidative damage underlies multiple complex I losses in fungi.</title>
        <authorList>
            <person name="Schikora-Tamarit M.A."/>
            <person name="Marcet-Houben M."/>
            <person name="Nosek J."/>
            <person name="Gabaldon T."/>
        </authorList>
    </citation>
    <scope>NUCLEOTIDE SEQUENCE</scope>
    <source>
        <strain evidence="6">CBS6075</strain>
    </source>
</reference>
<keyword evidence="2" id="KW-0689">Ribosomal protein</keyword>
<evidence type="ECO:0000259" key="5">
    <source>
        <dbReference type="Pfam" id="PF00828"/>
    </source>
</evidence>
<evidence type="ECO:0000256" key="2">
    <source>
        <dbReference type="ARBA" id="ARBA00022980"/>
    </source>
</evidence>
<dbReference type="PANTHER" id="PTHR12934">
    <property type="entry name" value="50S RIBOSOMAL PROTEIN L15"/>
    <property type="match status" value="1"/>
</dbReference>
<dbReference type="NCBIfam" id="TIGR01071">
    <property type="entry name" value="rplO_bact"/>
    <property type="match status" value="1"/>
</dbReference>
<accession>A0A9P8P6M3</accession>
<dbReference type="InterPro" id="IPR036227">
    <property type="entry name" value="Ribosomal_uL15/eL18_sf"/>
</dbReference>
<sequence length="283" mass="31048">MLTGLRRLGTGISAVQTRSISLLGNLQPPPDSQVNEKRVGRGPGSGYGKTSGRGQKGQKARGSVPHWFEGGQTPVHKLYPKRGFRRSLKLDLHELPLVRIQRFHDSGRLNLAPGEVLTMKKMKEVGLITGSIKEGVALLGNGSPEYNLDISIESTKASQSAIEAIERNGGSYTSRYFSRSLGYKVHMAPGKFMSTKGYIPMQAKPIARRDILTYTDSEKRGYLVDSELSKRIQDGTNRTASVKRTTKSPLARQLEQLQSATTKSYGVHGFANNSLVKFSDLSI</sequence>